<evidence type="ECO:0008006" key="3">
    <source>
        <dbReference type="Google" id="ProtNLM"/>
    </source>
</evidence>
<reference evidence="1 2" key="1">
    <citation type="submission" date="2022-08" db="EMBL/GenBank/DDBJ databases">
        <title>Bacterial and archaeal communities from various locations to study Microbial Dark Matter (Phase II).</title>
        <authorList>
            <person name="Stepanauskas R."/>
        </authorList>
    </citation>
    <scope>NUCLEOTIDE SEQUENCE [LARGE SCALE GENOMIC DNA]</scope>
    <source>
        <strain evidence="1 2">PD1</strain>
    </source>
</reference>
<evidence type="ECO:0000313" key="2">
    <source>
        <dbReference type="Proteomes" id="UP001204798"/>
    </source>
</evidence>
<dbReference type="Pfam" id="PF13650">
    <property type="entry name" value="Asp_protease_2"/>
    <property type="match status" value="1"/>
</dbReference>
<gene>
    <name evidence="1" type="ORF">M2350_000951</name>
</gene>
<protein>
    <recommendedName>
        <fullName evidence="3">Clan AA aspartic protease</fullName>
    </recommendedName>
</protein>
<dbReference type="InterPro" id="IPR021109">
    <property type="entry name" value="Peptidase_aspartic_dom_sf"/>
</dbReference>
<evidence type="ECO:0000313" key="1">
    <source>
        <dbReference type="EMBL" id="MCS3918551.1"/>
    </source>
</evidence>
<name>A0ABT2EM95_9BACT</name>
<organism evidence="1 2">
    <name type="scientific">Candidatus Fervidibacter sacchari</name>
    <dbReference type="NCBI Taxonomy" id="1448929"/>
    <lineage>
        <taxon>Bacteria</taxon>
        <taxon>Candidatus Fervidibacterota</taxon>
        <taxon>Candidatus Fervidibacter</taxon>
    </lineage>
</organism>
<dbReference type="EMBL" id="JANUCP010000002">
    <property type="protein sequence ID" value="MCS3918551.1"/>
    <property type="molecule type" value="Genomic_DNA"/>
</dbReference>
<dbReference type="Gene3D" id="2.40.70.10">
    <property type="entry name" value="Acid Proteases"/>
    <property type="match status" value="1"/>
</dbReference>
<dbReference type="Proteomes" id="UP001204798">
    <property type="component" value="Unassembled WGS sequence"/>
</dbReference>
<dbReference type="RefSeq" id="WP_259094496.1">
    <property type="nucleotide sequence ID" value="NZ_CP130454.1"/>
</dbReference>
<proteinExistence type="predicted"/>
<dbReference type="SUPFAM" id="SSF50630">
    <property type="entry name" value="Acid proteases"/>
    <property type="match status" value="1"/>
</dbReference>
<comment type="caution">
    <text evidence="1">The sequence shown here is derived from an EMBL/GenBank/DDBJ whole genome shotgun (WGS) entry which is preliminary data.</text>
</comment>
<keyword evidence="2" id="KW-1185">Reference proteome</keyword>
<accession>A0ABT2EM95</accession>
<sequence>MGIFYETILVRNILKGGEPIELTVKVDTGATMLVLPGWLQEQLQFPVIRRQLVRYANEETVEREVVYGVEVTVCGRTGVFEAVIEPAKRYGLLGAIVLEALDLIADTRSQRLYVNPRSPDLPMAEIE</sequence>